<evidence type="ECO:0000256" key="1">
    <source>
        <dbReference type="SAM" id="SignalP"/>
    </source>
</evidence>
<dbReference type="AlphaFoldDB" id="A0AA88N5M7"/>
<keyword evidence="3" id="KW-1185">Reference proteome</keyword>
<gene>
    <name evidence="2" type="ORF">Q5P01_008783</name>
</gene>
<organism evidence="2 3">
    <name type="scientific">Channa striata</name>
    <name type="common">Snakehead murrel</name>
    <name type="synonym">Ophicephalus striatus</name>
    <dbReference type="NCBI Taxonomy" id="64152"/>
    <lineage>
        <taxon>Eukaryota</taxon>
        <taxon>Metazoa</taxon>
        <taxon>Chordata</taxon>
        <taxon>Craniata</taxon>
        <taxon>Vertebrata</taxon>
        <taxon>Euteleostomi</taxon>
        <taxon>Actinopterygii</taxon>
        <taxon>Neopterygii</taxon>
        <taxon>Teleostei</taxon>
        <taxon>Neoteleostei</taxon>
        <taxon>Acanthomorphata</taxon>
        <taxon>Anabantaria</taxon>
        <taxon>Anabantiformes</taxon>
        <taxon>Channoidei</taxon>
        <taxon>Channidae</taxon>
        <taxon>Channa</taxon>
    </lineage>
</organism>
<feature type="chain" id="PRO_5041741436" evidence="1">
    <location>
        <begin position="34"/>
        <end position="120"/>
    </location>
</feature>
<dbReference type="Proteomes" id="UP001187415">
    <property type="component" value="Unassembled WGS sequence"/>
</dbReference>
<protein>
    <submittedName>
        <fullName evidence="2">Uncharacterized protein</fullName>
    </submittedName>
</protein>
<proteinExistence type="predicted"/>
<accession>A0AA88N5M7</accession>
<dbReference type="EMBL" id="JAUPFM010000006">
    <property type="protein sequence ID" value="KAK2848949.1"/>
    <property type="molecule type" value="Genomic_DNA"/>
</dbReference>
<feature type="signal peptide" evidence="1">
    <location>
        <begin position="1"/>
        <end position="33"/>
    </location>
</feature>
<reference evidence="2" key="1">
    <citation type="submission" date="2023-07" db="EMBL/GenBank/DDBJ databases">
        <title>Chromosome-level Genome Assembly of Striped Snakehead (Channa striata).</title>
        <authorList>
            <person name="Liu H."/>
        </authorList>
    </citation>
    <scope>NUCLEOTIDE SEQUENCE</scope>
    <source>
        <strain evidence="2">Gz</strain>
        <tissue evidence="2">Muscle</tissue>
    </source>
</reference>
<name>A0AA88N5M7_CHASR</name>
<comment type="caution">
    <text evidence="2">The sequence shown here is derived from an EMBL/GenBank/DDBJ whole genome shotgun (WGS) entry which is preliminary data.</text>
</comment>
<evidence type="ECO:0000313" key="2">
    <source>
        <dbReference type="EMBL" id="KAK2848949.1"/>
    </source>
</evidence>
<evidence type="ECO:0000313" key="3">
    <source>
        <dbReference type="Proteomes" id="UP001187415"/>
    </source>
</evidence>
<sequence length="120" mass="13028">MDQRDLAPPLTHLRLMSAVSLHLLSAAASSTHALLLWTNPAHSQEGGSSARSAVSTVTCYMLCWIPYGMVAVMVGTGRGHPHGQCGGLRPGQVQHSHLHVLQQPEEYCHINTLWHLGPHL</sequence>
<keyword evidence="1" id="KW-0732">Signal</keyword>